<dbReference type="InterPro" id="IPR036388">
    <property type="entry name" value="WH-like_DNA-bd_sf"/>
</dbReference>
<keyword evidence="1" id="KW-0540">Nuclease</keyword>
<sequence>MVDMATGADDPEIDLVQRYLYREDPDGSRVATVIRETLDQLYDGQRTGRWRYESLHKTEKTHMGTLVEINLHREFNFDDGLKLDYRIAGIEVDCKFSMSPYSWMLPPESINHICLGLWADDSVSAWSAGLFRVDERFMRRPNRDGKRSLSKEGHSYVRPLWGGRGELAENLLLHLPVGVVERIFSAKARTGNQHGQARVNELFRSVQGRIVRRAVLATVAQQDDFMKRARSNGGARTKLQPEGILVLGHQDNDPDVAEALGLPRPTKGEFISTRVVPAPTGDPRPQAVINGLAWVIANPNDPVVPAPLIPRS</sequence>
<evidence type="ECO:0000256" key="1">
    <source>
        <dbReference type="ARBA" id="ARBA00022722"/>
    </source>
</evidence>
<evidence type="ECO:0000313" key="5">
    <source>
        <dbReference type="EMBL" id="MFC5994565.1"/>
    </source>
</evidence>
<keyword evidence="6" id="KW-1185">Reference proteome</keyword>
<dbReference type="InterPro" id="IPR015210">
    <property type="entry name" value="NaeI"/>
</dbReference>
<keyword evidence="3" id="KW-0378">Hydrolase</keyword>
<dbReference type="GO" id="GO:0004519">
    <property type="term" value="F:endonuclease activity"/>
    <property type="evidence" value="ECO:0007669"/>
    <property type="project" value="UniProtKB-KW"/>
</dbReference>
<evidence type="ECO:0000256" key="3">
    <source>
        <dbReference type="ARBA" id="ARBA00022801"/>
    </source>
</evidence>
<feature type="domain" description="Type II restriction enzyme NaeI" evidence="4">
    <location>
        <begin position="15"/>
        <end position="305"/>
    </location>
</feature>
<dbReference type="SUPFAM" id="SSF52980">
    <property type="entry name" value="Restriction endonuclease-like"/>
    <property type="match status" value="1"/>
</dbReference>
<protein>
    <submittedName>
        <fullName evidence="5">NaeI family type II restriction endonuclease</fullName>
    </submittedName>
</protein>
<evidence type="ECO:0000256" key="2">
    <source>
        <dbReference type="ARBA" id="ARBA00022759"/>
    </source>
</evidence>
<dbReference type="Pfam" id="PF09126">
    <property type="entry name" value="NaeI"/>
    <property type="match status" value="1"/>
</dbReference>
<organism evidence="5 6">
    <name type="scientific">Pseudonocardia hispaniensis</name>
    <dbReference type="NCBI Taxonomy" id="904933"/>
    <lineage>
        <taxon>Bacteria</taxon>
        <taxon>Bacillati</taxon>
        <taxon>Actinomycetota</taxon>
        <taxon>Actinomycetes</taxon>
        <taxon>Pseudonocardiales</taxon>
        <taxon>Pseudonocardiaceae</taxon>
        <taxon>Pseudonocardia</taxon>
    </lineage>
</organism>
<dbReference type="Gene3D" id="1.10.10.10">
    <property type="entry name" value="Winged helix-like DNA-binding domain superfamily/Winged helix DNA-binding domain"/>
    <property type="match status" value="1"/>
</dbReference>
<dbReference type="InterPro" id="IPR011335">
    <property type="entry name" value="Restrct_endonuc-II-like"/>
</dbReference>
<dbReference type="Gene3D" id="3.40.600.10">
    <property type="entry name" value="DNA mismatch repair MutH/Restriction endonuclease, type II"/>
    <property type="match status" value="1"/>
</dbReference>
<name>A0ABW1J2J9_9PSEU</name>
<dbReference type="Proteomes" id="UP001596302">
    <property type="component" value="Unassembled WGS sequence"/>
</dbReference>
<evidence type="ECO:0000259" key="4">
    <source>
        <dbReference type="Pfam" id="PF09126"/>
    </source>
</evidence>
<gene>
    <name evidence="5" type="ORF">ACFQE5_10120</name>
</gene>
<comment type="caution">
    <text evidence="5">The sequence shown here is derived from an EMBL/GenBank/DDBJ whole genome shotgun (WGS) entry which is preliminary data.</text>
</comment>
<keyword evidence="2 5" id="KW-0255">Endonuclease</keyword>
<dbReference type="CDD" id="cd22338">
    <property type="entry name" value="NaeI-like"/>
    <property type="match status" value="1"/>
</dbReference>
<proteinExistence type="predicted"/>
<reference evidence="6" key="1">
    <citation type="journal article" date="2019" name="Int. J. Syst. Evol. Microbiol.">
        <title>The Global Catalogue of Microorganisms (GCM) 10K type strain sequencing project: providing services to taxonomists for standard genome sequencing and annotation.</title>
        <authorList>
            <consortium name="The Broad Institute Genomics Platform"/>
            <consortium name="The Broad Institute Genome Sequencing Center for Infectious Disease"/>
            <person name="Wu L."/>
            <person name="Ma J."/>
        </authorList>
    </citation>
    <scope>NUCLEOTIDE SEQUENCE [LARGE SCALE GENOMIC DNA]</scope>
    <source>
        <strain evidence="6">CCM 8391</strain>
    </source>
</reference>
<dbReference type="RefSeq" id="WP_379584588.1">
    <property type="nucleotide sequence ID" value="NZ_JBHSQW010000023.1"/>
</dbReference>
<dbReference type="InterPro" id="IPR037057">
    <property type="entry name" value="DNA_rep_MutH/T2_RE_sf"/>
</dbReference>
<dbReference type="EMBL" id="JBHSQW010000023">
    <property type="protein sequence ID" value="MFC5994565.1"/>
    <property type="molecule type" value="Genomic_DNA"/>
</dbReference>
<accession>A0ABW1J2J9</accession>
<evidence type="ECO:0000313" key="6">
    <source>
        <dbReference type="Proteomes" id="UP001596302"/>
    </source>
</evidence>